<dbReference type="FunFam" id="3.30.565.10:FF:000006">
    <property type="entry name" value="Sensor histidine kinase WalK"/>
    <property type="match status" value="1"/>
</dbReference>
<dbReference type="Proteomes" id="UP000578112">
    <property type="component" value="Unassembled WGS sequence"/>
</dbReference>
<dbReference type="InterPro" id="IPR011006">
    <property type="entry name" value="CheY-like_superfamily"/>
</dbReference>
<dbReference type="Gene3D" id="3.30.565.10">
    <property type="entry name" value="Histidine kinase-like ATPase, C-terminal domain"/>
    <property type="match status" value="1"/>
</dbReference>
<dbReference type="GO" id="GO:0000155">
    <property type="term" value="F:phosphorelay sensor kinase activity"/>
    <property type="evidence" value="ECO:0007669"/>
    <property type="project" value="InterPro"/>
</dbReference>
<feature type="transmembrane region" description="Helical" evidence="11">
    <location>
        <begin position="194"/>
        <end position="212"/>
    </location>
</feature>
<feature type="modified residue" description="4-aspartylphosphate" evidence="10">
    <location>
        <position position="570"/>
    </location>
</feature>
<keyword evidence="5" id="KW-0808">Transferase</keyword>
<dbReference type="SMART" id="SM00388">
    <property type="entry name" value="HisKA"/>
    <property type="match status" value="1"/>
</dbReference>
<keyword evidence="16" id="KW-1185">Reference proteome</keyword>
<dbReference type="InterPro" id="IPR003661">
    <property type="entry name" value="HisK_dim/P_dom"/>
</dbReference>
<dbReference type="EMBL" id="JACHNH010000001">
    <property type="protein sequence ID" value="MBB4760671.1"/>
    <property type="molecule type" value="Genomic_DNA"/>
</dbReference>
<dbReference type="InterPro" id="IPR036097">
    <property type="entry name" value="HisK_dim/P_sf"/>
</dbReference>
<dbReference type="GO" id="GO:0005886">
    <property type="term" value="C:plasma membrane"/>
    <property type="evidence" value="ECO:0007669"/>
    <property type="project" value="UniProtKB-SubCell"/>
</dbReference>
<dbReference type="CDD" id="cd16922">
    <property type="entry name" value="HATPase_EvgS-ArcB-TorS-like"/>
    <property type="match status" value="1"/>
</dbReference>
<keyword evidence="8 11" id="KW-1133">Transmembrane helix</keyword>
<feature type="domain" description="Response regulatory" evidence="13">
    <location>
        <begin position="521"/>
        <end position="634"/>
    </location>
</feature>
<comment type="caution">
    <text evidence="15">The sequence shown here is derived from an EMBL/GenBank/DDBJ whole genome shotgun (WGS) entry which is preliminary data.</text>
</comment>
<dbReference type="InterPro" id="IPR003594">
    <property type="entry name" value="HATPase_dom"/>
</dbReference>
<feature type="domain" description="Response regulatory" evidence="13">
    <location>
        <begin position="645"/>
        <end position="761"/>
    </location>
</feature>
<dbReference type="InterPro" id="IPR001789">
    <property type="entry name" value="Sig_transdc_resp-reg_receiver"/>
</dbReference>
<evidence type="ECO:0000313" key="15">
    <source>
        <dbReference type="EMBL" id="MBB4760671.1"/>
    </source>
</evidence>
<evidence type="ECO:0000256" key="5">
    <source>
        <dbReference type="ARBA" id="ARBA00022679"/>
    </source>
</evidence>
<dbReference type="Pfam" id="PF00512">
    <property type="entry name" value="HisKA"/>
    <property type="match status" value="1"/>
</dbReference>
<reference evidence="15 16" key="1">
    <citation type="submission" date="2020-08" db="EMBL/GenBank/DDBJ databases">
        <title>Sequencing the genomes of 1000 actinobacteria strains.</title>
        <authorList>
            <person name="Klenk H.-P."/>
        </authorList>
    </citation>
    <scope>NUCLEOTIDE SEQUENCE [LARGE SCALE GENOMIC DNA]</scope>
    <source>
        <strain evidence="15 16">DSM 43149</strain>
    </source>
</reference>
<dbReference type="PANTHER" id="PTHR43047">
    <property type="entry name" value="TWO-COMPONENT HISTIDINE PROTEIN KINASE"/>
    <property type="match status" value="1"/>
</dbReference>
<dbReference type="PROSITE" id="PS50885">
    <property type="entry name" value="HAMP"/>
    <property type="match status" value="1"/>
</dbReference>
<evidence type="ECO:0000256" key="6">
    <source>
        <dbReference type="ARBA" id="ARBA00022692"/>
    </source>
</evidence>
<evidence type="ECO:0000259" key="14">
    <source>
        <dbReference type="PROSITE" id="PS50885"/>
    </source>
</evidence>
<feature type="domain" description="HAMP" evidence="14">
    <location>
        <begin position="213"/>
        <end position="265"/>
    </location>
</feature>
<dbReference type="Gene3D" id="1.10.287.130">
    <property type="match status" value="1"/>
</dbReference>
<dbReference type="InterPro" id="IPR004358">
    <property type="entry name" value="Sig_transdc_His_kin-like_C"/>
</dbReference>
<dbReference type="Gene3D" id="6.10.340.10">
    <property type="match status" value="1"/>
</dbReference>
<accession>A0A7W7MN64</accession>
<dbReference type="SUPFAM" id="SSF55874">
    <property type="entry name" value="ATPase domain of HSP90 chaperone/DNA topoisomerase II/histidine kinase"/>
    <property type="match status" value="1"/>
</dbReference>
<protein>
    <recommendedName>
        <fullName evidence="3">histidine kinase</fullName>
        <ecNumber evidence="3">2.7.13.3</ecNumber>
    </recommendedName>
</protein>
<feature type="transmembrane region" description="Helical" evidence="11">
    <location>
        <begin position="13"/>
        <end position="32"/>
    </location>
</feature>
<dbReference type="Pfam" id="PF00072">
    <property type="entry name" value="Response_reg"/>
    <property type="match status" value="2"/>
</dbReference>
<evidence type="ECO:0000259" key="13">
    <source>
        <dbReference type="PROSITE" id="PS50110"/>
    </source>
</evidence>
<keyword evidence="7 15" id="KW-0418">Kinase</keyword>
<dbReference type="PROSITE" id="PS50109">
    <property type="entry name" value="HIS_KIN"/>
    <property type="match status" value="1"/>
</dbReference>
<evidence type="ECO:0000256" key="7">
    <source>
        <dbReference type="ARBA" id="ARBA00022777"/>
    </source>
</evidence>
<dbReference type="PROSITE" id="PS50110">
    <property type="entry name" value="RESPONSE_REGULATORY"/>
    <property type="match status" value="2"/>
</dbReference>
<name>A0A7W7MN64_9ACTN</name>
<evidence type="ECO:0000256" key="1">
    <source>
        <dbReference type="ARBA" id="ARBA00000085"/>
    </source>
</evidence>
<dbReference type="InterPro" id="IPR003660">
    <property type="entry name" value="HAMP_dom"/>
</dbReference>
<evidence type="ECO:0000256" key="10">
    <source>
        <dbReference type="PROSITE-ProRule" id="PRU00169"/>
    </source>
</evidence>
<proteinExistence type="predicted"/>
<evidence type="ECO:0000259" key="12">
    <source>
        <dbReference type="PROSITE" id="PS50109"/>
    </source>
</evidence>
<dbReference type="InterPro" id="IPR005467">
    <property type="entry name" value="His_kinase_dom"/>
</dbReference>
<dbReference type="Gene3D" id="3.40.50.2300">
    <property type="match status" value="2"/>
</dbReference>
<keyword evidence="9" id="KW-0902">Two-component regulatory system</keyword>
<dbReference type="EC" id="2.7.13.3" evidence="3"/>
<keyword evidence="11" id="KW-0472">Membrane</keyword>
<sequence length="776" mass="82011">MRWFNDLSVALKIYAAVLVAVVAGSVVGVVGLQKLSDTADATEYLYSQTLVPVAQLGTVQQEVQRSWVSLLDALIADDSADRLSDLRAMSDADAEADEVFAGYTATDMSGREQAVAQFRDALAELRRVRNEQLVPLAVSGDVAGFQQVVDDIARPALNSASAALEELVLIETEAAVEKRAETAAAYQTARVQMLAVWLAGVLLAFGLAYLIVRGIMATIAAVARVTMALASGHPTVGTGVSGRDELGRMATALDSAVVHRDQLTAELSATVTALRAASAAKSEFLANMSHELRTPLNAIIGFSDLMRTEPTVGQNSMVPTEWIHHIHSSGSHLLGLINEILDLAKVESGQLDLHPEPVFLPEAVAEVVASLRALSEHKEIEVTVAVASLSVQADRMRLRQIVTNLFANAVKFTPTGGRIFLTGRRVGAEVALTVADTGPGIAPEDHHRVFEEFQQAGEQGARAQGTGLGLALTQRLVAAHRGRLELESELGHGAKFTVYLPAARAPEAGTGHGRAGPGTAGILIVEDDAGAAAMLSAHLEAAGYDVRVAATGEQGLSAARECTPEAVLLDLRLPGMDGWEVLTALKADDQFRHIPVVIISVAGPRAIGMALGAVDYFVKPLSRPALLAWLARHGLIPATTDRTLDILAIDDDPHSLEIIDASLTAEDIRIRRARNGTEGLALARGHRPDLIICDLLMPGMDGFDVVAALHGDPATSGIPVVILTARSLTAADKARLSAKIITTMPEGPAATCLSELARLLGELTGRTADRRESLSV</sequence>
<keyword evidence="6 11" id="KW-0812">Transmembrane</keyword>
<dbReference type="Pfam" id="PF12729">
    <property type="entry name" value="4HB_MCP_1"/>
    <property type="match status" value="1"/>
</dbReference>
<dbReference type="CDD" id="cd17574">
    <property type="entry name" value="REC_OmpR"/>
    <property type="match status" value="1"/>
</dbReference>
<comment type="catalytic activity">
    <reaction evidence="1">
        <text>ATP + protein L-histidine = ADP + protein N-phospho-L-histidine.</text>
        <dbReference type="EC" id="2.7.13.3"/>
    </reaction>
</comment>
<organism evidence="15 16">
    <name type="scientific">Actinoplanes digitatis</name>
    <dbReference type="NCBI Taxonomy" id="1868"/>
    <lineage>
        <taxon>Bacteria</taxon>
        <taxon>Bacillati</taxon>
        <taxon>Actinomycetota</taxon>
        <taxon>Actinomycetes</taxon>
        <taxon>Micromonosporales</taxon>
        <taxon>Micromonosporaceae</taxon>
        <taxon>Actinoplanes</taxon>
    </lineage>
</organism>
<dbReference type="SMART" id="SM00448">
    <property type="entry name" value="REC"/>
    <property type="match status" value="2"/>
</dbReference>
<evidence type="ECO:0000313" key="16">
    <source>
        <dbReference type="Proteomes" id="UP000578112"/>
    </source>
</evidence>
<dbReference type="CDD" id="cd00082">
    <property type="entry name" value="HisKA"/>
    <property type="match status" value="1"/>
</dbReference>
<keyword evidence="4 10" id="KW-0597">Phosphoprotein</keyword>
<dbReference type="PRINTS" id="PR00344">
    <property type="entry name" value="BCTRLSENSOR"/>
</dbReference>
<dbReference type="AlphaFoldDB" id="A0A7W7MN64"/>
<evidence type="ECO:0000256" key="2">
    <source>
        <dbReference type="ARBA" id="ARBA00004236"/>
    </source>
</evidence>
<evidence type="ECO:0000256" key="4">
    <source>
        <dbReference type="ARBA" id="ARBA00022553"/>
    </source>
</evidence>
<dbReference type="InterPro" id="IPR024478">
    <property type="entry name" value="HlyB_4HB_MCP"/>
</dbReference>
<dbReference type="GO" id="GO:0009927">
    <property type="term" value="F:histidine phosphotransfer kinase activity"/>
    <property type="evidence" value="ECO:0007669"/>
    <property type="project" value="TreeGrafter"/>
</dbReference>
<dbReference type="SUPFAM" id="SSF47384">
    <property type="entry name" value="Homodimeric domain of signal transducing histidine kinase"/>
    <property type="match status" value="1"/>
</dbReference>
<evidence type="ECO:0000256" key="3">
    <source>
        <dbReference type="ARBA" id="ARBA00012438"/>
    </source>
</evidence>
<dbReference type="RefSeq" id="WP_184990612.1">
    <property type="nucleotide sequence ID" value="NZ_BOMK01000028.1"/>
</dbReference>
<evidence type="ECO:0000256" key="8">
    <source>
        <dbReference type="ARBA" id="ARBA00022989"/>
    </source>
</evidence>
<gene>
    <name evidence="15" type="ORF">BJ971_001227</name>
</gene>
<dbReference type="PANTHER" id="PTHR43047:SF72">
    <property type="entry name" value="OSMOSENSING HISTIDINE PROTEIN KINASE SLN1"/>
    <property type="match status" value="1"/>
</dbReference>
<evidence type="ECO:0000256" key="11">
    <source>
        <dbReference type="SAM" id="Phobius"/>
    </source>
</evidence>
<evidence type="ECO:0000256" key="9">
    <source>
        <dbReference type="ARBA" id="ARBA00023012"/>
    </source>
</evidence>
<dbReference type="SUPFAM" id="SSF52172">
    <property type="entry name" value="CheY-like"/>
    <property type="match status" value="2"/>
</dbReference>
<feature type="domain" description="Histidine kinase" evidence="12">
    <location>
        <begin position="287"/>
        <end position="504"/>
    </location>
</feature>
<dbReference type="SMART" id="SM00387">
    <property type="entry name" value="HATPase_c"/>
    <property type="match status" value="1"/>
</dbReference>
<dbReference type="Pfam" id="PF02518">
    <property type="entry name" value="HATPase_c"/>
    <property type="match status" value="1"/>
</dbReference>
<feature type="modified residue" description="4-aspartylphosphate" evidence="10">
    <location>
        <position position="694"/>
    </location>
</feature>
<comment type="subcellular location">
    <subcellularLocation>
        <location evidence="2">Cell membrane</location>
    </subcellularLocation>
</comment>
<dbReference type="InterPro" id="IPR036890">
    <property type="entry name" value="HATPase_C_sf"/>
</dbReference>